<name>A0ABV6YZD5_UNCC1</name>
<gene>
    <name evidence="1" type="ORF">ACFL27_15210</name>
</gene>
<evidence type="ECO:0000313" key="1">
    <source>
        <dbReference type="EMBL" id="MFC1851543.1"/>
    </source>
</evidence>
<protein>
    <submittedName>
        <fullName evidence="1">Uncharacterized protein</fullName>
    </submittedName>
</protein>
<keyword evidence="2" id="KW-1185">Reference proteome</keyword>
<organism evidence="1 2">
    <name type="scientific">candidate division CSSED10-310 bacterium</name>
    <dbReference type="NCBI Taxonomy" id="2855610"/>
    <lineage>
        <taxon>Bacteria</taxon>
        <taxon>Bacteria division CSSED10-310</taxon>
    </lineage>
</organism>
<proteinExistence type="predicted"/>
<dbReference type="Proteomes" id="UP001594351">
    <property type="component" value="Unassembled WGS sequence"/>
</dbReference>
<reference evidence="1 2" key="1">
    <citation type="submission" date="2024-09" db="EMBL/GenBank/DDBJ databases">
        <title>Laminarin stimulates single cell rates of sulfate reduction while oxygen inhibits transcriptomic activity in coastal marine sediment.</title>
        <authorList>
            <person name="Lindsay M."/>
            <person name="Orcutt B."/>
            <person name="Emerson D."/>
            <person name="Stepanauskas R."/>
            <person name="D'Angelo T."/>
        </authorList>
    </citation>
    <scope>NUCLEOTIDE SEQUENCE [LARGE SCALE GENOMIC DNA]</scope>
    <source>
        <strain evidence="1">SAG AM-311-K15</strain>
    </source>
</reference>
<dbReference type="Gene3D" id="6.10.250.780">
    <property type="match status" value="1"/>
</dbReference>
<sequence>MEKKNKKKDRSIFQKEEEILIRSMSAFEESKKTMDLFLNNFQSISKSYKKLLRQVKHLTKMSDIQQKKLHTTQKELDAALKKSEALLLNVLPESVAHELKEQGTISRPFYSPISMVSPESQKN</sequence>
<accession>A0ABV6YZD5</accession>
<dbReference type="EMBL" id="JBHPBY010000199">
    <property type="protein sequence ID" value="MFC1851543.1"/>
    <property type="molecule type" value="Genomic_DNA"/>
</dbReference>
<comment type="caution">
    <text evidence="1">The sequence shown here is derived from an EMBL/GenBank/DDBJ whole genome shotgun (WGS) entry which is preliminary data.</text>
</comment>
<evidence type="ECO:0000313" key="2">
    <source>
        <dbReference type="Proteomes" id="UP001594351"/>
    </source>
</evidence>